<dbReference type="OrthoDB" id="4078873at2759"/>
<evidence type="ECO:0000313" key="10">
    <source>
        <dbReference type="EMBL" id="KAJ4393917.1"/>
    </source>
</evidence>
<feature type="region of interest" description="Disordered" evidence="7">
    <location>
        <begin position="1"/>
        <end position="46"/>
    </location>
</feature>
<dbReference type="GO" id="GO:0022857">
    <property type="term" value="F:transmembrane transporter activity"/>
    <property type="evidence" value="ECO:0007669"/>
    <property type="project" value="InterPro"/>
</dbReference>
<dbReference type="PROSITE" id="PS50850">
    <property type="entry name" value="MFS"/>
    <property type="match status" value="1"/>
</dbReference>
<feature type="transmembrane region" description="Helical" evidence="8">
    <location>
        <begin position="130"/>
        <end position="147"/>
    </location>
</feature>
<dbReference type="EMBL" id="JAPEVB010000002">
    <property type="protein sequence ID" value="KAJ4393917.1"/>
    <property type="molecule type" value="Genomic_DNA"/>
</dbReference>
<dbReference type="InterPro" id="IPR020846">
    <property type="entry name" value="MFS_dom"/>
</dbReference>
<dbReference type="AlphaFoldDB" id="A0A9W8YWJ4"/>
<comment type="caution">
    <text evidence="10">The sequence shown here is derived from an EMBL/GenBank/DDBJ whole genome shotgun (WGS) entry which is preliminary data.</text>
</comment>
<comment type="similarity">
    <text evidence="2">Belongs to the major facilitator superfamily.</text>
</comment>
<evidence type="ECO:0000256" key="8">
    <source>
        <dbReference type="SAM" id="Phobius"/>
    </source>
</evidence>
<evidence type="ECO:0000256" key="3">
    <source>
        <dbReference type="ARBA" id="ARBA00022448"/>
    </source>
</evidence>
<dbReference type="InterPro" id="IPR036259">
    <property type="entry name" value="MFS_trans_sf"/>
</dbReference>
<dbReference type="SUPFAM" id="SSF103473">
    <property type="entry name" value="MFS general substrate transporter"/>
    <property type="match status" value="1"/>
</dbReference>
<feature type="transmembrane region" description="Helical" evidence="8">
    <location>
        <begin position="186"/>
        <end position="206"/>
    </location>
</feature>
<comment type="subcellular location">
    <subcellularLocation>
        <location evidence="1">Membrane</location>
        <topology evidence="1">Multi-pass membrane protein</topology>
    </subcellularLocation>
</comment>
<feature type="transmembrane region" description="Helical" evidence="8">
    <location>
        <begin position="408"/>
        <end position="427"/>
    </location>
</feature>
<evidence type="ECO:0000256" key="7">
    <source>
        <dbReference type="SAM" id="MobiDB-lite"/>
    </source>
</evidence>
<feature type="compositionally biased region" description="Acidic residues" evidence="7">
    <location>
        <begin position="21"/>
        <end position="32"/>
    </location>
</feature>
<evidence type="ECO:0000256" key="5">
    <source>
        <dbReference type="ARBA" id="ARBA00022989"/>
    </source>
</evidence>
<evidence type="ECO:0000256" key="2">
    <source>
        <dbReference type="ARBA" id="ARBA00008335"/>
    </source>
</evidence>
<sequence>MGDHIGPEEPLLGSRHRHDADADDILSGDETDSTNQSGLDPESQEGVQQADAVNIVWSRSALLLTYGFIFLNFCLHSMEAQTSSNLMPYVVSDFSAHSLIPAVGITSFVASGVLKLPTAKMIDVWGRPQGLVVMTLLGTTGLFLMAVCRDVKTYAAAKIFHGVGASGFAYILEIIIADTSSLKDRALALTFVGSPFLATTFLGPYAAQLFLRYSSWRVSFAVFAILTPVVAAPVFCILQSNTRKAERLGILKRVKSERTWSEALRHHAVEFDAVGVTLAGAGLTLFLLPFSIAGSASSKWTSPSIICMIVLGGALTVAFVLYERYYAPRPFVPFQLLLSRNVIGAFVLSAILFISYYCWDGYYTSYLQVVHQLTVSQAGYVANIFTMGACIQGFVSGWLIRKTDRFKWLALIAVPLNILGGGLMLIFRQPHTPVFYVIMCQVLISLGGGILVTTQQLAVFSVAKHGEVASLLALLALASAVGSGVGSSVSGAIWSNTVYAELLRLLPDDTKDLADKIYENLELQLSYPVGSPVREAIMQAYGIAQRRMVYAGLGFLLIAIPSVAVWKDIRVSQFKQVKGRVL</sequence>
<keyword evidence="11" id="KW-1185">Reference proteome</keyword>
<feature type="transmembrane region" description="Helical" evidence="8">
    <location>
        <begin position="218"/>
        <end position="238"/>
    </location>
</feature>
<feature type="transmembrane region" description="Helical" evidence="8">
    <location>
        <begin position="273"/>
        <end position="294"/>
    </location>
</feature>
<evidence type="ECO:0000256" key="1">
    <source>
        <dbReference type="ARBA" id="ARBA00004141"/>
    </source>
</evidence>
<keyword evidence="5 8" id="KW-1133">Transmembrane helix</keyword>
<evidence type="ECO:0000313" key="11">
    <source>
        <dbReference type="Proteomes" id="UP001140453"/>
    </source>
</evidence>
<keyword evidence="6 8" id="KW-0472">Membrane</keyword>
<proteinExistence type="inferred from homology"/>
<dbReference type="PANTHER" id="PTHR23501">
    <property type="entry name" value="MAJOR FACILITATOR SUPERFAMILY"/>
    <property type="match status" value="1"/>
</dbReference>
<accession>A0A9W8YWJ4</accession>
<keyword evidence="4 8" id="KW-0812">Transmembrane</keyword>
<keyword evidence="3" id="KW-0813">Transport</keyword>
<protein>
    <recommendedName>
        <fullName evidence="9">Major facilitator superfamily (MFS) profile domain-containing protein</fullName>
    </recommendedName>
</protein>
<feature type="domain" description="Major facilitator superfamily (MFS) profile" evidence="9">
    <location>
        <begin position="60"/>
        <end position="570"/>
    </location>
</feature>
<feature type="transmembrane region" description="Helical" evidence="8">
    <location>
        <begin position="379"/>
        <end position="401"/>
    </location>
</feature>
<dbReference type="InterPro" id="IPR011701">
    <property type="entry name" value="MFS"/>
</dbReference>
<dbReference type="GO" id="GO:0005886">
    <property type="term" value="C:plasma membrane"/>
    <property type="evidence" value="ECO:0007669"/>
    <property type="project" value="TreeGrafter"/>
</dbReference>
<evidence type="ECO:0000259" key="9">
    <source>
        <dbReference type="PROSITE" id="PS50850"/>
    </source>
</evidence>
<dbReference type="Pfam" id="PF07690">
    <property type="entry name" value="MFS_1"/>
    <property type="match status" value="1"/>
</dbReference>
<reference evidence="10" key="1">
    <citation type="submission" date="2022-10" db="EMBL/GenBank/DDBJ databases">
        <title>Tapping the CABI collections for fungal endophytes: first genome assemblies for Collariella, Neodidymelliopsis, Ascochyta clinopodiicola, Didymella pomorum, Didymosphaeria variabile, Neocosmospora piperis and Neocucurbitaria cava.</title>
        <authorList>
            <person name="Hill R."/>
        </authorList>
    </citation>
    <scope>NUCLEOTIDE SEQUENCE</scope>
    <source>
        <strain evidence="10">IMI 355082</strain>
    </source>
</reference>
<feature type="transmembrane region" description="Helical" evidence="8">
    <location>
        <begin position="471"/>
        <end position="494"/>
    </location>
</feature>
<evidence type="ECO:0000256" key="6">
    <source>
        <dbReference type="ARBA" id="ARBA00023136"/>
    </source>
</evidence>
<gene>
    <name evidence="10" type="ORF">N0V93_003134</name>
</gene>
<dbReference type="Gene3D" id="1.20.1250.20">
    <property type="entry name" value="MFS general substrate transporter like domains"/>
    <property type="match status" value="2"/>
</dbReference>
<feature type="transmembrane region" description="Helical" evidence="8">
    <location>
        <begin position="342"/>
        <end position="359"/>
    </location>
</feature>
<feature type="transmembrane region" description="Helical" evidence="8">
    <location>
        <begin position="61"/>
        <end position="78"/>
    </location>
</feature>
<organism evidence="10 11">
    <name type="scientific">Gnomoniopsis smithogilvyi</name>
    <dbReference type="NCBI Taxonomy" id="1191159"/>
    <lineage>
        <taxon>Eukaryota</taxon>
        <taxon>Fungi</taxon>
        <taxon>Dikarya</taxon>
        <taxon>Ascomycota</taxon>
        <taxon>Pezizomycotina</taxon>
        <taxon>Sordariomycetes</taxon>
        <taxon>Sordariomycetidae</taxon>
        <taxon>Diaporthales</taxon>
        <taxon>Gnomoniaceae</taxon>
        <taxon>Gnomoniopsis</taxon>
    </lineage>
</organism>
<feature type="transmembrane region" description="Helical" evidence="8">
    <location>
        <begin position="548"/>
        <end position="566"/>
    </location>
</feature>
<feature type="transmembrane region" description="Helical" evidence="8">
    <location>
        <begin position="433"/>
        <end position="459"/>
    </location>
</feature>
<feature type="transmembrane region" description="Helical" evidence="8">
    <location>
        <begin position="98"/>
        <end position="118"/>
    </location>
</feature>
<evidence type="ECO:0000256" key="4">
    <source>
        <dbReference type="ARBA" id="ARBA00022692"/>
    </source>
</evidence>
<dbReference type="PANTHER" id="PTHR23501:SF55">
    <property type="entry name" value="SIDEROPHORE IRON TRANSPORTER, PUTATIVE (AFU_ORTHOLOGUE AFUA_3G03440)-RELATED"/>
    <property type="match status" value="1"/>
</dbReference>
<dbReference type="FunFam" id="1.20.1250.20:FF:000284">
    <property type="entry name" value="Siderophore iron transporter mirB"/>
    <property type="match status" value="1"/>
</dbReference>
<feature type="transmembrane region" description="Helical" evidence="8">
    <location>
        <begin position="159"/>
        <end position="177"/>
    </location>
</feature>
<feature type="transmembrane region" description="Helical" evidence="8">
    <location>
        <begin position="300"/>
        <end position="322"/>
    </location>
</feature>
<dbReference type="Proteomes" id="UP001140453">
    <property type="component" value="Unassembled WGS sequence"/>
</dbReference>
<name>A0A9W8YWJ4_9PEZI</name>